<dbReference type="Proteomes" id="UP000198838">
    <property type="component" value="Unassembled WGS sequence"/>
</dbReference>
<name>A0A1I0W4X2_9FIRM</name>
<dbReference type="RefSeq" id="WP_242949055.1">
    <property type="nucleotide sequence ID" value="NZ_FOJY01000003.1"/>
</dbReference>
<dbReference type="Pfam" id="PF07751">
    <property type="entry name" value="Abi_2"/>
    <property type="match status" value="1"/>
</dbReference>
<sequence>MLKKPKSINSLMKYMRDEKKIDINGSTEKKKLRYMGYYHGYKGYRYHFSPSNLYNFSSFTEIQAVYDYDMALKTMFYPEIMFLETALKNYVLEEVLETVNSKRFADVYAQVLTSYKKFHIGTDGYKKEIKKRMNVRNNIYKLISRDYEKRNVVKHYYDKDQPIPIWAIFELMSLGDFGSFISCTDENIKHKIASSIGIKKSFDTDGMMTQRIVYALKDLRNSVAHNNTIFDTRFKTGNIHNNISKYISSETGINNIKFDSIIDYVVLICFIMNLLECPKTRMNNILRAFENINETLRKQVPISIYNTIVHTDARNKIEKMKEYIKQ</sequence>
<dbReference type="AlphaFoldDB" id="A0A1I0W4X2"/>
<reference evidence="1 2" key="1">
    <citation type="submission" date="2016-10" db="EMBL/GenBank/DDBJ databases">
        <authorList>
            <person name="de Groot N.N."/>
        </authorList>
    </citation>
    <scope>NUCLEOTIDE SEQUENCE [LARGE SCALE GENOMIC DNA]</scope>
    <source>
        <strain evidence="1 2">DSM 5522</strain>
    </source>
</reference>
<evidence type="ECO:0000313" key="2">
    <source>
        <dbReference type="Proteomes" id="UP000198838"/>
    </source>
</evidence>
<dbReference type="InterPro" id="IPR011664">
    <property type="entry name" value="Abi_system_AbiD/AbiF-like"/>
</dbReference>
<protein>
    <submittedName>
        <fullName evidence="1">Abortive infection bacteriophage resistance protein</fullName>
    </submittedName>
</protein>
<keyword evidence="2" id="KW-1185">Reference proteome</keyword>
<accession>A0A1I0W4X2</accession>
<evidence type="ECO:0000313" key="1">
    <source>
        <dbReference type="EMBL" id="SFA83270.1"/>
    </source>
</evidence>
<proteinExistence type="predicted"/>
<dbReference type="EMBL" id="FOJY01000003">
    <property type="protein sequence ID" value="SFA83270.1"/>
    <property type="molecule type" value="Genomic_DNA"/>
</dbReference>
<gene>
    <name evidence="1" type="ORF">SAMN05216249_10359</name>
</gene>
<organism evidence="1 2">
    <name type="scientific">Acetitomaculum ruminis DSM 5522</name>
    <dbReference type="NCBI Taxonomy" id="1120918"/>
    <lineage>
        <taxon>Bacteria</taxon>
        <taxon>Bacillati</taxon>
        <taxon>Bacillota</taxon>
        <taxon>Clostridia</taxon>
        <taxon>Lachnospirales</taxon>
        <taxon>Lachnospiraceae</taxon>
        <taxon>Acetitomaculum</taxon>
    </lineage>
</organism>